<keyword evidence="4" id="KW-0964">Secreted</keyword>
<dbReference type="InterPro" id="IPR019028">
    <property type="entry name" value="CBM_49"/>
</dbReference>
<keyword evidence="6 12" id="KW-0378">Hydrolase</keyword>
<dbReference type="InterPro" id="IPR033126">
    <property type="entry name" value="Glyco_hydro_9_Asp/Glu_AS"/>
</dbReference>
<keyword evidence="8" id="KW-0325">Glycoprotein</keyword>
<evidence type="ECO:0000256" key="2">
    <source>
        <dbReference type="ARBA" id="ARBA00004613"/>
    </source>
</evidence>
<dbReference type="GO" id="GO:0030246">
    <property type="term" value="F:carbohydrate binding"/>
    <property type="evidence" value="ECO:0007669"/>
    <property type="project" value="InterPro"/>
</dbReference>
<dbReference type="ExpressionAtlas" id="A0A3L6EW83">
    <property type="expression patterns" value="baseline"/>
</dbReference>
<comment type="caution">
    <text evidence="18">The sequence shown here is derived from an EMBL/GenBank/DDBJ whole genome shotgun (WGS) entry which is preliminary data.</text>
</comment>
<evidence type="ECO:0000256" key="13">
    <source>
        <dbReference type="PROSITE-ProRule" id="PRU10060"/>
    </source>
</evidence>
<dbReference type="InterPro" id="IPR008928">
    <property type="entry name" value="6-hairpin_glycosidase_sf"/>
</dbReference>
<dbReference type="Pfam" id="PF09478">
    <property type="entry name" value="CBM49"/>
    <property type="match status" value="1"/>
</dbReference>
<keyword evidence="10 12" id="KW-0326">Glycosidase</keyword>
<name>A0A3L6EW83_MAIZE</name>
<dbReference type="Gene3D" id="1.50.10.10">
    <property type="match status" value="2"/>
</dbReference>
<dbReference type="Proteomes" id="UP000251960">
    <property type="component" value="Chromosome 5"/>
</dbReference>
<evidence type="ECO:0000256" key="10">
    <source>
        <dbReference type="ARBA" id="ARBA00023295"/>
    </source>
</evidence>
<dbReference type="InterPro" id="IPR012341">
    <property type="entry name" value="6hp_glycosidase-like_sf"/>
</dbReference>
<dbReference type="InterPro" id="IPR018221">
    <property type="entry name" value="Glyco_hydro_9_His_AS"/>
</dbReference>
<keyword evidence="9 12" id="KW-0119">Carbohydrate metabolism</keyword>
<feature type="compositionally biased region" description="Polar residues" evidence="15">
    <location>
        <begin position="484"/>
        <end position="499"/>
    </location>
</feature>
<evidence type="ECO:0000256" key="7">
    <source>
        <dbReference type="ARBA" id="ARBA00023001"/>
    </source>
</evidence>
<evidence type="ECO:0000313" key="18">
    <source>
        <dbReference type="EMBL" id="PWZ23617.1"/>
    </source>
</evidence>
<dbReference type="EC" id="3.2.1.4" evidence="14"/>
<accession>A0A3L6EW83</accession>
<feature type="active site" evidence="13">
    <location>
        <position position="447"/>
    </location>
</feature>
<evidence type="ECO:0000259" key="17">
    <source>
        <dbReference type="Pfam" id="PF09478"/>
    </source>
</evidence>
<organism evidence="18 19">
    <name type="scientific">Zea mays</name>
    <name type="common">Maize</name>
    <dbReference type="NCBI Taxonomy" id="4577"/>
    <lineage>
        <taxon>Eukaryota</taxon>
        <taxon>Viridiplantae</taxon>
        <taxon>Streptophyta</taxon>
        <taxon>Embryophyta</taxon>
        <taxon>Tracheophyta</taxon>
        <taxon>Spermatophyta</taxon>
        <taxon>Magnoliopsida</taxon>
        <taxon>Liliopsida</taxon>
        <taxon>Poales</taxon>
        <taxon>Poaceae</taxon>
        <taxon>PACMAD clade</taxon>
        <taxon>Panicoideae</taxon>
        <taxon>Andropogonodae</taxon>
        <taxon>Andropogoneae</taxon>
        <taxon>Tripsacinae</taxon>
        <taxon>Zea</taxon>
    </lineage>
</organism>
<comment type="similarity">
    <text evidence="3 12 14">Belongs to the glycosyl hydrolase 9 (cellulase E) family.</text>
</comment>
<feature type="active site" evidence="13">
    <location>
        <position position="438"/>
    </location>
</feature>
<dbReference type="GO" id="GO:0005576">
    <property type="term" value="C:extracellular region"/>
    <property type="evidence" value="ECO:0007669"/>
    <property type="project" value="UniProtKB-SubCell"/>
</dbReference>
<reference evidence="18 19" key="1">
    <citation type="journal article" date="2018" name="Nat. Genet.">
        <title>Extensive intraspecific gene order and gene structural variations between Mo17 and other maize genomes.</title>
        <authorList>
            <person name="Sun S."/>
            <person name="Zhou Y."/>
            <person name="Chen J."/>
            <person name="Shi J."/>
            <person name="Zhao H."/>
            <person name="Zhao H."/>
            <person name="Song W."/>
            <person name="Zhang M."/>
            <person name="Cui Y."/>
            <person name="Dong X."/>
            <person name="Liu H."/>
            <person name="Ma X."/>
            <person name="Jiao Y."/>
            <person name="Wang B."/>
            <person name="Wei X."/>
            <person name="Stein J.C."/>
            <person name="Glaubitz J.C."/>
            <person name="Lu F."/>
            <person name="Yu G."/>
            <person name="Liang C."/>
            <person name="Fengler K."/>
            <person name="Li B."/>
            <person name="Rafalski A."/>
            <person name="Schnable P.S."/>
            <person name="Ware D.H."/>
            <person name="Buckler E.S."/>
            <person name="Lai J."/>
        </authorList>
    </citation>
    <scope>NUCLEOTIDE SEQUENCE [LARGE SCALE GENOMIC DNA]</scope>
    <source>
        <strain evidence="19">cv. Missouri 17</strain>
        <tissue evidence="18">Seedling</tissue>
    </source>
</reference>
<evidence type="ECO:0000256" key="11">
    <source>
        <dbReference type="ARBA" id="ARBA00023326"/>
    </source>
</evidence>
<keyword evidence="11 12" id="KW-0624">Polysaccharide degradation</keyword>
<dbReference type="EMBL" id="NCVQ01000006">
    <property type="protein sequence ID" value="PWZ23617.1"/>
    <property type="molecule type" value="Genomic_DNA"/>
</dbReference>
<protein>
    <recommendedName>
        <fullName evidence="14">Endoglucanase</fullName>
        <ecNumber evidence="14">3.2.1.4</ecNumber>
    </recommendedName>
</protein>
<feature type="domain" description="Glycoside hydrolase family 9" evidence="16">
    <location>
        <begin position="35"/>
        <end position="455"/>
    </location>
</feature>
<evidence type="ECO:0000256" key="5">
    <source>
        <dbReference type="ARBA" id="ARBA00022729"/>
    </source>
</evidence>
<dbReference type="InterPro" id="IPR001701">
    <property type="entry name" value="Glyco_hydro_9"/>
</dbReference>
<evidence type="ECO:0000256" key="1">
    <source>
        <dbReference type="ARBA" id="ARBA00000966"/>
    </source>
</evidence>
<dbReference type="GO" id="GO:0008810">
    <property type="term" value="F:cellulase activity"/>
    <property type="evidence" value="ECO:0007669"/>
    <property type="project" value="UniProtKB-EC"/>
</dbReference>
<dbReference type="GO" id="GO:0030245">
    <property type="term" value="P:cellulose catabolic process"/>
    <property type="evidence" value="ECO:0007669"/>
    <property type="project" value="UniProtKB-KW"/>
</dbReference>
<evidence type="ECO:0000313" key="19">
    <source>
        <dbReference type="Proteomes" id="UP000251960"/>
    </source>
</evidence>
<evidence type="ECO:0000256" key="9">
    <source>
        <dbReference type="ARBA" id="ARBA00023277"/>
    </source>
</evidence>
<dbReference type="AlphaFoldDB" id="A0A3L6EW83"/>
<sequence>MAGYSMAAVALAGIALALAAATTTQLVSATGGHDYREALSKSILYFEAQRSGRLPGSQRVAWRADSGLLDGKANGVDLVGGYYDAGDNVKFGLPMAFTVTMMSWSVIEYGDQMAAPASSATPPTPSSGARTTWSRRTRSLTCCTERSVLFSVGDGDSDHDCWMRPEDMTTSRQAYRLDPQNPGSELAGETAAAMAAASLVFRSSNPGYANTLLQHSKQQHHGGAPVLRLVQRVRGRAAVGAAWLHEATGDARYLDYLANNADALGGTGWSINQFGWDVKYPGVQVLAAMTLLRPRGDAGAGAHADVLRRYKQQADLFACSCLGRGGPNSVRRTPGGMAARCPAGGTAQPSELLAFARSQVDYILGSNPRATSYMVGYGATYPRQVHHRGASIVSVRANPSFVSCQAGYSSWYHRRAANPNLIVGATVGRPDEYDNFADERDNYEQTEATTYNNARSWACSLDWLPVTAVAVASLVITSPPMVKVSSSTSINDTNRTSLPSPSPDSEHPSAWPIEIEQNTTASWTKQGKTYRRYAVTVTNRSPKTVHELHIGISKLYGQVWALTRRGTATCSRAGYRRCSPARAPCSSTSRLRHRPTSGHRLQAHLRWRPVVNVLS</sequence>
<dbReference type="Pfam" id="PF00759">
    <property type="entry name" value="Glyco_hydro_9"/>
    <property type="match status" value="1"/>
</dbReference>
<comment type="subcellular location">
    <subcellularLocation>
        <location evidence="2">Secreted</location>
    </subcellularLocation>
</comment>
<feature type="domain" description="Carbohydrate binding" evidence="17">
    <location>
        <begin position="513"/>
        <end position="565"/>
    </location>
</feature>
<feature type="chain" id="PRO_5017845417" description="Endoglucanase" evidence="14">
    <location>
        <begin position="22"/>
        <end position="615"/>
    </location>
</feature>
<gene>
    <name evidence="18" type="primary">GLU5_1</name>
    <name evidence="18" type="ORF">Zm00014a_008371</name>
</gene>
<evidence type="ECO:0000256" key="4">
    <source>
        <dbReference type="ARBA" id="ARBA00022525"/>
    </source>
</evidence>
<dbReference type="SUPFAM" id="SSF48208">
    <property type="entry name" value="Six-hairpin glycosidases"/>
    <property type="match status" value="1"/>
</dbReference>
<keyword evidence="5 14" id="KW-0732">Signal</keyword>
<feature type="signal peptide" evidence="14">
    <location>
        <begin position="1"/>
        <end position="21"/>
    </location>
</feature>
<evidence type="ECO:0000256" key="12">
    <source>
        <dbReference type="PROSITE-ProRule" id="PRU10059"/>
    </source>
</evidence>
<evidence type="ECO:0000256" key="3">
    <source>
        <dbReference type="ARBA" id="ARBA00007072"/>
    </source>
</evidence>
<evidence type="ECO:0000259" key="16">
    <source>
        <dbReference type="Pfam" id="PF00759"/>
    </source>
</evidence>
<comment type="catalytic activity">
    <reaction evidence="1 14">
        <text>Endohydrolysis of (1-&gt;4)-beta-D-glucosidic linkages in cellulose, lichenin and cereal beta-D-glucans.</text>
        <dbReference type="EC" id="3.2.1.4"/>
    </reaction>
</comment>
<evidence type="ECO:0000256" key="14">
    <source>
        <dbReference type="RuleBase" id="RU361166"/>
    </source>
</evidence>
<proteinExistence type="inferred from homology"/>
<feature type="region of interest" description="Disordered" evidence="15">
    <location>
        <begin position="483"/>
        <end position="510"/>
    </location>
</feature>
<evidence type="ECO:0000256" key="15">
    <source>
        <dbReference type="SAM" id="MobiDB-lite"/>
    </source>
</evidence>
<evidence type="ECO:0000256" key="6">
    <source>
        <dbReference type="ARBA" id="ARBA00022801"/>
    </source>
</evidence>
<dbReference type="PROSITE" id="PS00698">
    <property type="entry name" value="GH9_3"/>
    <property type="match status" value="1"/>
</dbReference>
<keyword evidence="7 14" id="KW-0136">Cellulose degradation</keyword>
<dbReference type="PROSITE" id="PS00592">
    <property type="entry name" value="GH9_2"/>
    <property type="match status" value="1"/>
</dbReference>
<feature type="active site" evidence="12">
    <location>
        <position position="386"/>
    </location>
</feature>
<dbReference type="PANTHER" id="PTHR22298">
    <property type="entry name" value="ENDO-1,4-BETA-GLUCANASE"/>
    <property type="match status" value="1"/>
</dbReference>
<evidence type="ECO:0000256" key="8">
    <source>
        <dbReference type="ARBA" id="ARBA00023180"/>
    </source>
</evidence>